<reference evidence="3" key="1">
    <citation type="submission" date="2020-11" db="EMBL/GenBank/DDBJ databases">
        <authorList>
            <consortium name="DOE Joint Genome Institute"/>
            <person name="Ahrendt S."/>
            <person name="Riley R."/>
            <person name="Andreopoulos W."/>
            <person name="Labutti K."/>
            <person name="Pangilinan J."/>
            <person name="Ruiz-Duenas F.J."/>
            <person name="Barrasa J.M."/>
            <person name="Sanchez-Garcia M."/>
            <person name="Camarero S."/>
            <person name="Miyauchi S."/>
            <person name="Serrano A."/>
            <person name="Linde D."/>
            <person name="Babiker R."/>
            <person name="Drula E."/>
            <person name="Ayuso-Fernandez I."/>
            <person name="Pacheco R."/>
            <person name="Padilla G."/>
            <person name="Ferreira P."/>
            <person name="Barriuso J."/>
            <person name="Kellner H."/>
            <person name="Castanera R."/>
            <person name="Alfaro M."/>
            <person name="Ramirez L."/>
            <person name="Pisabarro A.G."/>
            <person name="Kuo A."/>
            <person name="Tritt A."/>
            <person name="Lipzen A."/>
            <person name="He G."/>
            <person name="Yan M."/>
            <person name="Ng V."/>
            <person name="Cullen D."/>
            <person name="Martin F."/>
            <person name="Rosso M.-N."/>
            <person name="Henrissat B."/>
            <person name="Hibbett D."/>
            <person name="Martinez A.T."/>
            <person name="Grigoriev I.V."/>
        </authorList>
    </citation>
    <scope>NUCLEOTIDE SEQUENCE</scope>
    <source>
        <strain evidence="3">MF-IS2</strain>
    </source>
</reference>
<evidence type="ECO:0000256" key="1">
    <source>
        <dbReference type="SAM" id="MobiDB-lite"/>
    </source>
</evidence>
<feature type="transmembrane region" description="Helical" evidence="2">
    <location>
        <begin position="160"/>
        <end position="180"/>
    </location>
</feature>
<gene>
    <name evidence="3" type="ORF">P691DRAFT_472076</name>
</gene>
<proteinExistence type="predicted"/>
<protein>
    <recommendedName>
        <fullName evidence="5">Autophagy-related protein 27</fullName>
    </recommendedName>
</protein>
<keyword evidence="2" id="KW-1133">Transmembrane helix</keyword>
<name>A0A9P5XFC1_9AGAR</name>
<sequence length="339" mass="36992">MMFGLFFGIRSSADSSDGLWLLSNVSVVYAHTCRLRVERCFFGCPDGTWISEEGSSAIYVTNFVGDGREFDLWLRSGRTSARIVLTCDSEERLGYEDDLGGLLMLKWHTPHACPMELSGGIAATDAEGEQQTPGEEEKIDSPEGDLREGDLPVGGASRRWLGVMVLLVGCALTVASVLISSPRTRHYVLVHLQAVGYSLLPILTNIKQLTKPVSKHFPRFRVGESRLVRWAQEDMALDGDEDFMVNGSGTGNGVGWSDLDGMGEYVPLKASPVLGKAIDSHTHVSGRWSYSTYGSTAFEGLDVDDSEVDLGPASEGSVRRFIREASGTATTRVKGLFRR</sequence>
<dbReference type="EMBL" id="MU151106">
    <property type="protein sequence ID" value="KAF9450377.1"/>
    <property type="molecule type" value="Genomic_DNA"/>
</dbReference>
<dbReference type="Proteomes" id="UP000807342">
    <property type="component" value="Unassembled WGS sequence"/>
</dbReference>
<keyword evidence="2" id="KW-0472">Membrane</keyword>
<feature type="compositionally biased region" description="Basic and acidic residues" evidence="1">
    <location>
        <begin position="135"/>
        <end position="148"/>
    </location>
</feature>
<comment type="caution">
    <text evidence="3">The sequence shown here is derived from an EMBL/GenBank/DDBJ whole genome shotgun (WGS) entry which is preliminary data.</text>
</comment>
<feature type="region of interest" description="Disordered" evidence="1">
    <location>
        <begin position="126"/>
        <end position="148"/>
    </location>
</feature>
<accession>A0A9P5XFC1</accession>
<keyword evidence="4" id="KW-1185">Reference proteome</keyword>
<evidence type="ECO:0000313" key="3">
    <source>
        <dbReference type="EMBL" id="KAF9450377.1"/>
    </source>
</evidence>
<organism evidence="3 4">
    <name type="scientific">Macrolepiota fuliginosa MF-IS2</name>
    <dbReference type="NCBI Taxonomy" id="1400762"/>
    <lineage>
        <taxon>Eukaryota</taxon>
        <taxon>Fungi</taxon>
        <taxon>Dikarya</taxon>
        <taxon>Basidiomycota</taxon>
        <taxon>Agaricomycotina</taxon>
        <taxon>Agaricomycetes</taxon>
        <taxon>Agaricomycetidae</taxon>
        <taxon>Agaricales</taxon>
        <taxon>Agaricineae</taxon>
        <taxon>Agaricaceae</taxon>
        <taxon>Macrolepiota</taxon>
    </lineage>
</organism>
<keyword evidence="2" id="KW-0812">Transmembrane</keyword>
<evidence type="ECO:0000256" key="2">
    <source>
        <dbReference type="SAM" id="Phobius"/>
    </source>
</evidence>
<dbReference type="OrthoDB" id="29460at2759"/>
<evidence type="ECO:0000313" key="4">
    <source>
        <dbReference type="Proteomes" id="UP000807342"/>
    </source>
</evidence>
<evidence type="ECO:0008006" key="5">
    <source>
        <dbReference type="Google" id="ProtNLM"/>
    </source>
</evidence>
<dbReference type="AlphaFoldDB" id="A0A9P5XFC1"/>